<organism evidence="1">
    <name type="scientific">marine sediment metagenome</name>
    <dbReference type="NCBI Taxonomy" id="412755"/>
    <lineage>
        <taxon>unclassified sequences</taxon>
        <taxon>metagenomes</taxon>
        <taxon>ecological metagenomes</taxon>
    </lineage>
</organism>
<dbReference type="CDD" id="cd00408">
    <property type="entry name" value="DHDPS-like"/>
    <property type="match status" value="1"/>
</dbReference>
<dbReference type="SUPFAM" id="SSF51569">
    <property type="entry name" value="Aldolase"/>
    <property type="match status" value="1"/>
</dbReference>
<dbReference type="InterPro" id="IPR002220">
    <property type="entry name" value="DapA-like"/>
</dbReference>
<dbReference type="SMART" id="SM01130">
    <property type="entry name" value="DHDPS"/>
    <property type="match status" value="1"/>
</dbReference>
<evidence type="ECO:0000313" key="1">
    <source>
        <dbReference type="EMBL" id="KKN84062.1"/>
    </source>
</evidence>
<evidence type="ECO:0008006" key="2">
    <source>
        <dbReference type="Google" id="ProtNLM"/>
    </source>
</evidence>
<dbReference type="GO" id="GO:0005829">
    <property type="term" value="C:cytosol"/>
    <property type="evidence" value="ECO:0007669"/>
    <property type="project" value="TreeGrafter"/>
</dbReference>
<dbReference type="Gene3D" id="3.20.20.70">
    <property type="entry name" value="Aldolase class I"/>
    <property type="match status" value="1"/>
</dbReference>
<dbReference type="PANTHER" id="PTHR42849">
    <property type="entry name" value="N-ACETYLNEURAMINATE LYASE"/>
    <property type="match status" value="1"/>
</dbReference>
<protein>
    <recommendedName>
        <fullName evidence="2">Dihydrodipicolinate synthase family protein</fullName>
    </recommendedName>
</protein>
<reference evidence="1" key="1">
    <citation type="journal article" date="2015" name="Nature">
        <title>Complex archaea that bridge the gap between prokaryotes and eukaryotes.</title>
        <authorList>
            <person name="Spang A."/>
            <person name="Saw J.H."/>
            <person name="Jorgensen S.L."/>
            <person name="Zaremba-Niedzwiedzka K."/>
            <person name="Martijn J."/>
            <person name="Lind A.E."/>
            <person name="van Eijk R."/>
            <person name="Schleper C."/>
            <person name="Guy L."/>
            <person name="Ettema T.J."/>
        </authorList>
    </citation>
    <scope>NUCLEOTIDE SEQUENCE</scope>
</reference>
<name>A0A0F9U9M0_9ZZZZ</name>
<dbReference type="EMBL" id="LAZR01000176">
    <property type="protein sequence ID" value="KKN84062.1"/>
    <property type="molecule type" value="Genomic_DNA"/>
</dbReference>
<dbReference type="GO" id="GO:0008747">
    <property type="term" value="F:N-acetylneuraminate lyase activity"/>
    <property type="evidence" value="ECO:0007669"/>
    <property type="project" value="TreeGrafter"/>
</dbReference>
<dbReference type="PRINTS" id="PR00146">
    <property type="entry name" value="DHPICSNTHASE"/>
</dbReference>
<dbReference type="Pfam" id="PF00701">
    <property type="entry name" value="DHDPS"/>
    <property type="match status" value="1"/>
</dbReference>
<gene>
    <name evidence="1" type="ORF">LCGC14_0292690</name>
</gene>
<accession>A0A0F9U9M0</accession>
<dbReference type="PANTHER" id="PTHR42849:SF1">
    <property type="entry name" value="N-ACETYLNEURAMINATE LYASE"/>
    <property type="match status" value="1"/>
</dbReference>
<dbReference type="InterPro" id="IPR013785">
    <property type="entry name" value="Aldolase_TIM"/>
</dbReference>
<comment type="caution">
    <text evidence="1">The sequence shown here is derived from an EMBL/GenBank/DDBJ whole genome shotgun (WGS) entry which is preliminary data.</text>
</comment>
<proteinExistence type="predicted"/>
<sequence length="307" mass="33929">MKLPLKGIIPPMVTPLLENMELDLNGLNKLIEHLIQGGVHGIFLLGTNGEGPSLSYPIRKQLILEACKIVNKRIPVLVNITDSSIDSALEIAEYAKLSGADALVVAPPYYFPISQEEMIGYLEVLAPKLPLPFLIYDIPSCTKLHLSIKTIKRAKELGAIGVKDSSGDMGTFYQIIEEFKEFSDFSVIAGAEIFLSDTILNEGHGAVAGGANLFPRLFVELYEASCEKDLDKIKLLRQSIIKMHSTLYNVGSTPTKSIRAIKCGLSVLGICSDHMAQPLSRFGEKNRKKIREYLSVFEYDVHHKNVL</sequence>
<dbReference type="AlphaFoldDB" id="A0A0F9U9M0"/>
<dbReference type="GO" id="GO:0019262">
    <property type="term" value="P:N-acetylneuraminate catabolic process"/>
    <property type="evidence" value="ECO:0007669"/>
    <property type="project" value="TreeGrafter"/>
</dbReference>
<dbReference type="PIRSF" id="PIRSF001365">
    <property type="entry name" value="DHDPS"/>
    <property type="match status" value="1"/>
</dbReference>